<evidence type="ECO:0000313" key="4">
    <source>
        <dbReference type="Proteomes" id="UP000769528"/>
    </source>
</evidence>
<reference evidence="3" key="1">
    <citation type="journal article" date="2021" name="Open Biol.">
        <title>Shared evolutionary footprints suggest mitochondrial oxidative damage underlies multiple complex I losses in fungi.</title>
        <authorList>
            <person name="Schikora-Tamarit M.A."/>
            <person name="Marcet-Houben M."/>
            <person name="Nosek J."/>
            <person name="Gabaldon T."/>
        </authorList>
    </citation>
    <scope>NUCLEOTIDE SEQUENCE</scope>
    <source>
        <strain evidence="3">CBS6341</strain>
    </source>
</reference>
<gene>
    <name evidence="3" type="ORF">WICMUC_004154</name>
</gene>
<evidence type="ECO:0000256" key="1">
    <source>
        <dbReference type="SAM" id="MobiDB-lite"/>
    </source>
</evidence>
<comment type="caution">
    <text evidence="3">The sequence shown here is derived from an EMBL/GenBank/DDBJ whole genome shotgun (WGS) entry which is preliminary data.</text>
</comment>
<organism evidence="3 4">
    <name type="scientific">Wickerhamomyces mucosus</name>
    <dbReference type="NCBI Taxonomy" id="1378264"/>
    <lineage>
        <taxon>Eukaryota</taxon>
        <taxon>Fungi</taxon>
        <taxon>Dikarya</taxon>
        <taxon>Ascomycota</taxon>
        <taxon>Saccharomycotina</taxon>
        <taxon>Saccharomycetes</taxon>
        <taxon>Phaffomycetales</taxon>
        <taxon>Wickerhamomycetaceae</taxon>
        <taxon>Wickerhamomyces</taxon>
    </lineage>
</organism>
<evidence type="ECO:0000256" key="2">
    <source>
        <dbReference type="SAM" id="Phobius"/>
    </source>
</evidence>
<protein>
    <submittedName>
        <fullName evidence="3">Uncharacterized protein</fullName>
    </submittedName>
</protein>
<feature type="region of interest" description="Disordered" evidence="1">
    <location>
        <begin position="17"/>
        <end position="38"/>
    </location>
</feature>
<keyword evidence="2" id="KW-0812">Transmembrane</keyword>
<dbReference type="AlphaFoldDB" id="A0A9P8PI49"/>
<evidence type="ECO:0000313" key="3">
    <source>
        <dbReference type="EMBL" id="KAH3672748.1"/>
    </source>
</evidence>
<dbReference type="Proteomes" id="UP000769528">
    <property type="component" value="Unassembled WGS sequence"/>
</dbReference>
<dbReference type="EMBL" id="JAEUBF010001113">
    <property type="protein sequence ID" value="KAH3672748.1"/>
    <property type="molecule type" value="Genomic_DNA"/>
</dbReference>
<reference evidence="3" key="2">
    <citation type="submission" date="2021-01" db="EMBL/GenBank/DDBJ databases">
        <authorList>
            <person name="Schikora-Tamarit M.A."/>
        </authorList>
    </citation>
    <scope>NUCLEOTIDE SEQUENCE</scope>
    <source>
        <strain evidence="3">CBS6341</strain>
    </source>
</reference>
<accession>A0A9P8PI49</accession>
<keyword evidence="4" id="KW-1185">Reference proteome</keyword>
<keyword evidence="2" id="KW-1133">Transmembrane helix</keyword>
<proteinExistence type="predicted"/>
<feature type="compositionally biased region" description="Low complexity" evidence="1">
    <location>
        <begin position="17"/>
        <end position="33"/>
    </location>
</feature>
<feature type="transmembrane region" description="Helical" evidence="2">
    <location>
        <begin position="50"/>
        <end position="69"/>
    </location>
</feature>
<name>A0A9P8PI49_9ASCO</name>
<sequence>MNQNRCYSTLLKLSHQPNHNNNINHNSSNGSSHHNFKKKPMGNYPSNYNWLKRGVLIALIGYGFSIYLIKNDYKLTHQPPSSSSSNTIINKDIDDEEDINDSTLESRYRDSLYWAGF</sequence>
<keyword evidence="2" id="KW-0472">Membrane</keyword>